<keyword evidence="2" id="KW-0100">Branched-chain amino acid biosynthesis</keyword>
<dbReference type="Proteomes" id="UP000198703">
    <property type="component" value="Unassembled WGS sequence"/>
</dbReference>
<dbReference type="AlphaFoldDB" id="A0A1H4FDS3"/>
<proteinExistence type="inferred from homology"/>
<evidence type="ECO:0008006" key="5">
    <source>
        <dbReference type="Google" id="ProtNLM"/>
    </source>
</evidence>
<dbReference type="InterPro" id="IPR027417">
    <property type="entry name" value="P-loop_NTPase"/>
</dbReference>
<evidence type="ECO:0000256" key="2">
    <source>
        <dbReference type="ARBA" id="ARBA00023304"/>
    </source>
</evidence>
<dbReference type="PANTHER" id="PTHR42743">
    <property type="entry name" value="AMINO-ACID AMINOTRANSFERASE"/>
    <property type="match status" value="1"/>
</dbReference>
<gene>
    <name evidence="3" type="ORF">SAMN05444370_12122</name>
</gene>
<dbReference type="STRING" id="89524.SAMN05444370_12122"/>
<accession>A0A1H4FDS3</accession>
<dbReference type="GO" id="GO:0009082">
    <property type="term" value="P:branched-chain amino acid biosynthetic process"/>
    <property type="evidence" value="ECO:0007669"/>
    <property type="project" value="UniProtKB-KW"/>
</dbReference>
<dbReference type="PANTHER" id="PTHR42743:SF11">
    <property type="entry name" value="AMINODEOXYCHORISMATE LYASE"/>
    <property type="match status" value="1"/>
</dbReference>
<dbReference type="Gene3D" id="3.40.50.300">
    <property type="entry name" value="P-loop containing nucleotide triphosphate hydrolases"/>
    <property type="match status" value="1"/>
</dbReference>
<evidence type="ECO:0000313" key="3">
    <source>
        <dbReference type="EMBL" id="SEA95436.1"/>
    </source>
</evidence>
<keyword evidence="4" id="KW-1185">Reference proteome</keyword>
<reference evidence="3 4" key="1">
    <citation type="submission" date="2016-10" db="EMBL/GenBank/DDBJ databases">
        <authorList>
            <person name="de Groot N.N."/>
        </authorList>
    </citation>
    <scope>NUCLEOTIDE SEQUENCE [LARGE SCALE GENOMIC DNA]</scope>
    <source>
        <strain evidence="3 4">DSM 15345</strain>
    </source>
</reference>
<sequence>MWSGPRNLSTAMMRSFGQRAGCTVVDEPFYGAYLAASEADHPMRAEILASMETDPARVAAACAAPPPAGTLRYEKHMTHHMPPGFPLDWLDGARVAFLIRDPGEVAASYAAKRETCRREDIGADAQAALYDRCAARYGPAPVVDAADIRRAPEAMLRALCSALGLAFEPAMLSWQPGRRDSDGVWAAHWYGAVERSTGFAPPVGTAPALPNALAAVADAARPAYDRLAALKLTA</sequence>
<protein>
    <recommendedName>
        <fullName evidence="5">Sulfotransferase family protein</fullName>
    </recommendedName>
</protein>
<dbReference type="RefSeq" id="WP_093255900.1">
    <property type="nucleotide sequence ID" value="NZ_FNQM01000021.1"/>
</dbReference>
<dbReference type="OrthoDB" id="272985at2"/>
<dbReference type="EMBL" id="FNQM01000021">
    <property type="protein sequence ID" value="SEA95436.1"/>
    <property type="molecule type" value="Genomic_DNA"/>
</dbReference>
<name>A0A1H4FDS3_9RHOB</name>
<evidence type="ECO:0000313" key="4">
    <source>
        <dbReference type="Proteomes" id="UP000198703"/>
    </source>
</evidence>
<dbReference type="Pfam" id="PF19798">
    <property type="entry name" value="Sulfotransfer_5"/>
    <property type="match status" value="1"/>
</dbReference>
<evidence type="ECO:0000256" key="1">
    <source>
        <dbReference type="ARBA" id="ARBA00009320"/>
    </source>
</evidence>
<dbReference type="SUPFAM" id="SSF52540">
    <property type="entry name" value="P-loop containing nucleoside triphosphate hydrolases"/>
    <property type="match status" value="1"/>
</dbReference>
<dbReference type="InterPro" id="IPR050571">
    <property type="entry name" value="Class-IV_PLP-Dep_Aminotrnsfr"/>
</dbReference>
<keyword evidence="2" id="KW-0028">Amino-acid biosynthesis</keyword>
<organism evidence="3 4">
    <name type="scientific">Rubrimonas cliftonensis</name>
    <dbReference type="NCBI Taxonomy" id="89524"/>
    <lineage>
        <taxon>Bacteria</taxon>
        <taxon>Pseudomonadati</taxon>
        <taxon>Pseudomonadota</taxon>
        <taxon>Alphaproteobacteria</taxon>
        <taxon>Rhodobacterales</taxon>
        <taxon>Paracoccaceae</taxon>
        <taxon>Rubrimonas</taxon>
    </lineage>
</organism>
<comment type="similarity">
    <text evidence="1">Belongs to the class-IV pyridoxal-phosphate-dependent aminotransferase family.</text>
</comment>